<evidence type="ECO:0000313" key="7">
    <source>
        <dbReference type="Proteomes" id="UP000799779"/>
    </source>
</evidence>
<keyword evidence="1 4" id="KW-0479">Metal-binding</keyword>
<protein>
    <recommendedName>
        <fullName evidence="5">C3H1-type domain-containing protein</fullName>
    </recommendedName>
</protein>
<evidence type="ECO:0000256" key="1">
    <source>
        <dbReference type="ARBA" id="ARBA00022723"/>
    </source>
</evidence>
<dbReference type="AlphaFoldDB" id="A0A6A5WA34"/>
<evidence type="ECO:0000256" key="2">
    <source>
        <dbReference type="ARBA" id="ARBA00022771"/>
    </source>
</evidence>
<evidence type="ECO:0000256" key="3">
    <source>
        <dbReference type="ARBA" id="ARBA00022833"/>
    </source>
</evidence>
<gene>
    <name evidence="6" type="ORF">P154DRAFT_523804</name>
</gene>
<dbReference type="GO" id="GO:0008270">
    <property type="term" value="F:zinc ion binding"/>
    <property type="evidence" value="ECO:0007669"/>
    <property type="project" value="UniProtKB-KW"/>
</dbReference>
<dbReference type="OrthoDB" id="3512845at2759"/>
<proteinExistence type="predicted"/>
<dbReference type="InterPro" id="IPR000571">
    <property type="entry name" value="Znf_CCCH"/>
</dbReference>
<sequence length="432" mass="47210">MVCAAADFEARLATIVAVEQQKSELVQDLITRVKLLDQSLSDSKQQLERERDISDMYQKRDKAKDMELRGIKQSLAQMSYVSVLVDGDCMTFVDDVLQKGEAGGRQAARQLKSSIVEYIRDHHPDVPVNVKVVIRVFANLAGLAKTCHEAGVYSSPVDLGYFVNGFNKEDALCDMVNAGDGKECADEKIRALFQMNMENVQCAHVVFAGSADNGYARLLGPHIDSTRITLLEGPPFAKELAEFASRFRTFHCPAVFRQSKLLRRGVSLDVTPPRTPALEKTAMSNYAVVATTSTDGTQSNQVNKSVAFGSSSRTGKIARNAAGHRIDLPLSCTNGEVKTARASKSCNEYHILGQCSYGKGCTFKHGTRVTGKQLEALRSVARLSSCSKGLSCGDPQCILGHRCTKQPCRNRGTCFFPGVMHNVDVNIVSWSG</sequence>
<dbReference type="PANTHER" id="PTHR37543:SF1">
    <property type="entry name" value="CCCH ZINC FINGER DNA BINDING PROTEIN (AFU_ORTHOLOGUE AFUA_5G12760)"/>
    <property type="match status" value="1"/>
</dbReference>
<dbReference type="Pfam" id="PF25540">
    <property type="entry name" value="DUF7923"/>
    <property type="match status" value="1"/>
</dbReference>
<reference evidence="6" key="1">
    <citation type="journal article" date="2020" name="Stud. Mycol.">
        <title>101 Dothideomycetes genomes: a test case for predicting lifestyles and emergence of pathogens.</title>
        <authorList>
            <person name="Haridas S."/>
            <person name="Albert R."/>
            <person name="Binder M."/>
            <person name="Bloem J."/>
            <person name="Labutti K."/>
            <person name="Salamov A."/>
            <person name="Andreopoulos B."/>
            <person name="Baker S."/>
            <person name="Barry K."/>
            <person name="Bills G."/>
            <person name="Bluhm B."/>
            <person name="Cannon C."/>
            <person name="Castanera R."/>
            <person name="Culley D."/>
            <person name="Daum C."/>
            <person name="Ezra D."/>
            <person name="Gonzalez J."/>
            <person name="Henrissat B."/>
            <person name="Kuo A."/>
            <person name="Liang C."/>
            <person name="Lipzen A."/>
            <person name="Lutzoni F."/>
            <person name="Magnuson J."/>
            <person name="Mondo S."/>
            <person name="Nolan M."/>
            <person name="Ohm R."/>
            <person name="Pangilinan J."/>
            <person name="Park H.-J."/>
            <person name="Ramirez L."/>
            <person name="Alfaro M."/>
            <person name="Sun H."/>
            <person name="Tritt A."/>
            <person name="Yoshinaga Y."/>
            <person name="Zwiers L.-H."/>
            <person name="Turgeon B."/>
            <person name="Goodwin S."/>
            <person name="Spatafora J."/>
            <person name="Crous P."/>
            <person name="Grigoriev I."/>
        </authorList>
    </citation>
    <scope>NUCLEOTIDE SEQUENCE</scope>
    <source>
        <strain evidence="6">CBS 123094</strain>
    </source>
</reference>
<dbReference type="EMBL" id="ML977601">
    <property type="protein sequence ID" value="KAF1998760.1"/>
    <property type="molecule type" value="Genomic_DNA"/>
</dbReference>
<dbReference type="Proteomes" id="UP000799779">
    <property type="component" value="Unassembled WGS sequence"/>
</dbReference>
<feature type="domain" description="C3H1-type" evidence="5">
    <location>
        <begin position="340"/>
        <end position="368"/>
    </location>
</feature>
<evidence type="ECO:0000313" key="6">
    <source>
        <dbReference type="EMBL" id="KAF1998760.1"/>
    </source>
</evidence>
<dbReference type="PROSITE" id="PS50103">
    <property type="entry name" value="ZF_C3H1"/>
    <property type="match status" value="1"/>
</dbReference>
<dbReference type="SUPFAM" id="SSF90229">
    <property type="entry name" value="CCCH zinc finger"/>
    <property type="match status" value="1"/>
</dbReference>
<evidence type="ECO:0000256" key="4">
    <source>
        <dbReference type="PROSITE-ProRule" id="PRU00723"/>
    </source>
</evidence>
<dbReference type="InterPro" id="IPR057683">
    <property type="entry name" value="DUF7923"/>
</dbReference>
<feature type="zinc finger region" description="C3H1-type" evidence="4">
    <location>
        <begin position="340"/>
        <end position="368"/>
    </location>
</feature>
<dbReference type="PANTHER" id="PTHR37543">
    <property type="entry name" value="CCCH ZINC FINGER DNA BINDING PROTEIN (AFU_ORTHOLOGUE AFUA_5G12760)"/>
    <property type="match status" value="1"/>
</dbReference>
<dbReference type="Pfam" id="PF25543">
    <property type="entry name" value="zf-CCCH_tandem"/>
    <property type="match status" value="1"/>
</dbReference>
<accession>A0A6A5WA34</accession>
<dbReference type="InterPro" id="IPR057654">
    <property type="entry name" value="Znf-CCCH_tandem"/>
</dbReference>
<keyword evidence="7" id="KW-1185">Reference proteome</keyword>
<keyword evidence="3 4" id="KW-0862">Zinc</keyword>
<organism evidence="6 7">
    <name type="scientific">Amniculicola lignicola CBS 123094</name>
    <dbReference type="NCBI Taxonomy" id="1392246"/>
    <lineage>
        <taxon>Eukaryota</taxon>
        <taxon>Fungi</taxon>
        <taxon>Dikarya</taxon>
        <taxon>Ascomycota</taxon>
        <taxon>Pezizomycotina</taxon>
        <taxon>Dothideomycetes</taxon>
        <taxon>Pleosporomycetidae</taxon>
        <taxon>Pleosporales</taxon>
        <taxon>Amniculicolaceae</taxon>
        <taxon>Amniculicola</taxon>
    </lineage>
</organism>
<dbReference type="InterPro" id="IPR036855">
    <property type="entry name" value="Znf_CCCH_sf"/>
</dbReference>
<dbReference type="Pfam" id="PF25542">
    <property type="entry name" value="zf-CCCH_12"/>
    <property type="match status" value="1"/>
</dbReference>
<keyword evidence="2 4" id="KW-0863">Zinc-finger</keyword>
<evidence type="ECO:0000259" key="5">
    <source>
        <dbReference type="PROSITE" id="PS50103"/>
    </source>
</evidence>
<name>A0A6A5WA34_9PLEO</name>